<protein>
    <submittedName>
        <fullName evidence="1">Uncharacterized protein</fullName>
    </submittedName>
</protein>
<reference evidence="1 2" key="1">
    <citation type="submission" date="2021-01" db="EMBL/GenBank/DDBJ databases">
        <title>Genome public.</title>
        <authorList>
            <person name="Liu C."/>
            <person name="Sun Q."/>
        </authorList>
    </citation>
    <scope>NUCLEOTIDE SEQUENCE [LARGE SCALE GENOMIC DNA]</scope>
    <source>
        <strain evidence="1 2">YIM B02564</strain>
    </source>
</reference>
<dbReference type="EMBL" id="JAESWB010000134">
    <property type="protein sequence ID" value="MBL4952199.1"/>
    <property type="molecule type" value="Genomic_DNA"/>
</dbReference>
<comment type="caution">
    <text evidence="1">The sequence shown here is derived from an EMBL/GenBank/DDBJ whole genome shotgun (WGS) entry which is preliminary data.</text>
</comment>
<name>A0ABS1TN95_9BACI</name>
<organism evidence="1 2">
    <name type="scientific">Neobacillus paridis</name>
    <dbReference type="NCBI Taxonomy" id="2803862"/>
    <lineage>
        <taxon>Bacteria</taxon>
        <taxon>Bacillati</taxon>
        <taxon>Bacillota</taxon>
        <taxon>Bacilli</taxon>
        <taxon>Bacillales</taxon>
        <taxon>Bacillaceae</taxon>
        <taxon>Neobacillus</taxon>
    </lineage>
</organism>
<dbReference type="RefSeq" id="WP_202653477.1">
    <property type="nucleotide sequence ID" value="NZ_JAESWB010000134.1"/>
</dbReference>
<accession>A0ABS1TN95</accession>
<evidence type="ECO:0000313" key="1">
    <source>
        <dbReference type="EMBL" id="MBL4952199.1"/>
    </source>
</evidence>
<proteinExistence type="predicted"/>
<sequence length="92" mass="10768">MEMMTEKEYVQMLENLVVFLCQTYEKIHKTALEECKKNGNEFAFKMPTIQGTPNVIAINRIAKLIEHPKPTRPLTHLAYEMRKRLKEKGESS</sequence>
<keyword evidence="2" id="KW-1185">Reference proteome</keyword>
<dbReference type="Proteomes" id="UP000623967">
    <property type="component" value="Unassembled WGS sequence"/>
</dbReference>
<gene>
    <name evidence="1" type="ORF">JK635_08250</name>
</gene>
<evidence type="ECO:0000313" key="2">
    <source>
        <dbReference type="Proteomes" id="UP000623967"/>
    </source>
</evidence>